<reference evidence="1 2" key="1">
    <citation type="submission" date="2022-01" db="EMBL/GenBank/DDBJ databases">
        <authorList>
            <person name="Xiong W."/>
            <person name="Schranz E."/>
        </authorList>
    </citation>
    <scope>NUCLEOTIDE SEQUENCE [LARGE SCALE GENOMIC DNA]</scope>
</reference>
<sequence length="101" mass="11802">MRGVQTDSLICKLCNTGEEFADHLLTSYSFSLEVVKRILNWCRIPQGQFTKVAELLDFGTRWGNCPKKRKRLLAILYGLIWRILKARNNRIYNNIVQSPRC</sequence>
<dbReference type="EMBL" id="CAKMRJ010000001">
    <property type="protein sequence ID" value="CAH1414093.1"/>
    <property type="molecule type" value="Genomic_DNA"/>
</dbReference>
<protein>
    <recommendedName>
        <fullName evidence="3">Reverse transcriptase zinc-binding domain-containing protein</fullName>
    </recommendedName>
</protein>
<evidence type="ECO:0000313" key="2">
    <source>
        <dbReference type="Proteomes" id="UP001157418"/>
    </source>
</evidence>
<dbReference type="Proteomes" id="UP001157418">
    <property type="component" value="Unassembled WGS sequence"/>
</dbReference>
<gene>
    <name evidence="1" type="ORF">LVIROSA_LOCUS2024</name>
</gene>
<organism evidence="1 2">
    <name type="scientific">Lactuca virosa</name>
    <dbReference type="NCBI Taxonomy" id="75947"/>
    <lineage>
        <taxon>Eukaryota</taxon>
        <taxon>Viridiplantae</taxon>
        <taxon>Streptophyta</taxon>
        <taxon>Embryophyta</taxon>
        <taxon>Tracheophyta</taxon>
        <taxon>Spermatophyta</taxon>
        <taxon>Magnoliopsida</taxon>
        <taxon>eudicotyledons</taxon>
        <taxon>Gunneridae</taxon>
        <taxon>Pentapetalae</taxon>
        <taxon>asterids</taxon>
        <taxon>campanulids</taxon>
        <taxon>Asterales</taxon>
        <taxon>Asteraceae</taxon>
        <taxon>Cichorioideae</taxon>
        <taxon>Cichorieae</taxon>
        <taxon>Lactucinae</taxon>
        <taxon>Lactuca</taxon>
    </lineage>
</organism>
<dbReference type="AlphaFoldDB" id="A0AAU9LNS6"/>
<comment type="caution">
    <text evidence="1">The sequence shown here is derived from an EMBL/GenBank/DDBJ whole genome shotgun (WGS) entry which is preliminary data.</text>
</comment>
<keyword evidence="2" id="KW-1185">Reference proteome</keyword>
<name>A0AAU9LNS6_9ASTR</name>
<accession>A0AAU9LNS6</accession>
<evidence type="ECO:0008006" key="3">
    <source>
        <dbReference type="Google" id="ProtNLM"/>
    </source>
</evidence>
<proteinExistence type="predicted"/>
<evidence type="ECO:0000313" key="1">
    <source>
        <dbReference type="EMBL" id="CAH1414093.1"/>
    </source>
</evidence>